<keyword evidence="2" id="KW-0732">Signal</keyword>
<keyword evidence="1" id="KW-1133">Transmembrane helix</keyword>
<proteinExistence type="predicted"/>
<feature type="transmembrane region" description="Helical" evidence="1">
    <location>
        <begin position="144"/>
        <end position="164"/>
    </location>
</feature>
<feature type="chain" id="PRO_5025372977" description="G-protein coupled receptors family 1 profile domain-containing protein" evidence="2">
    <location>
        <begin position="28"/>
        <end position="188"/>
    </location>
</feature>
<sequence length="188" mass="20304">MSLLSARRLRLLHAAVLLSGMLMLLAAGPDLARDAAGASRQVMCVYLEFTSDRVEALLLTSGVSVSTVTLLLNVVVGARGVQQDRAIRRQLPAPGGRAAGAGGHRALYAVLRLAALTTLLQLPHQVFTAVHLVTGAELRRARRLAGWLRVLLFLANGWLFGYWCEDLRQRRYAAGVTSGVELTRAHTA</sequence>
<keyword evidence="1" id="KW-0472">Membrane</keyword>
<accession>A0A6A4VSF5</accession>
<name>A0A6A4VSF5_AMPAM</name>
<protein>
    <recommendedName>
        <fullName evidence="5">G-protein coupled receptors family 1 profile domain-containing protein</fullName>
    </recommendedName>
</protein>
<comment type="caution">
    <text evidence="3">The sequence shown here is derived from an EMBL/GenBank/DDBJ whole genome shotgun (WGS) entry which is preliminary data.</text>
</comment>
<reference evidence="3 4" key="1">
    <citation type="submission" date="2019-07" db="EMBL/GenBank/DDBJ databases">
        <title>Draft genome assembly of a fouling barnacle, Amphibalanus amphitrite (Darwin, 1854): The first reference genome for Thecostraca.</title>
        <authorList>
            <person name="Kim W."/>
        </authorList>
    </citation>
    <scope>NUCLEOTIDE SEQUENCE [LARGE SCALE GENOMIC DNA]</scope>
    <source>
        <strain evidence="3">SNU_AA5</strain>
        <tissue evidence="3">Soma without cirri and trophi</tissue>
    </source>
</reference>
<feature type="transmembrane region" description="Helical" evidence="1">
    <location>
        <begin position="106"/>
        <end position="124"/>
    </location>
</feature>
<dbReference type="Proteomes" id="UP000440578">
    <property type="component" value="Unassembled WGS sequence"/>
</dbReference>
<organism evidence="3 4">
    <name type="scientific">Amphibalanus amphitrite</name>
    <name type="common">Striped barnacle</name>
    <name type="synonym">Balanus amphitrite</name>
    <dbReference type="NCBI Taxonomy" id="1232801"/>
    <lineage>
        <taxon>Eukaryota</taxon>
        <taxon>Metazoa</taxon>
        <taxon>Ecdysozoa</taxon>
        <taxon>Arthropoda</taxon>
        <taxon>Crustacea</taxon>
        <taxon>Multicrustacea</taxon>
        <taxon>Cirripedia</taxon>
        <taxon>Thoracica</taxon>
        <taxon>Thoracicalcarea</taxon>
        <taxon>Balanomorpha</taxon>
        <taxon>Balanoidea</taxon>
        <taxon>Balanidae</taxon>
        <taxon>Amphibalaninae</taxon>
        <taxon>Amphibalanus</taxon>
    </lineage>
</organism>
<evidence type="ECO:0000256" key="1">
    <source>
        <dbReference type="SAM" id="Phobius"/>
    </source>
</evidence>
<evidence type="ECO:0000313" key="3">
    <source>
        <dbReference type="EMBL" id="KAF0296593.1"/>
    </source>
</evidence>
<feature type="signal peptide" evidence="2">
    <location>
        <begin position="1"/>
        <end position="27"/>
    </location>
</feature>
<keyword evidence="4" id="KW-1185">Reference proteome</keyword>
<keyword evidence="1" id="KW-0812">Transmembrane</keyword>
<evidence type="ECO:0000256" key="2">
    <source>
        <dbReference type="SAM" id="SignalP"/>
    </source>
</evidence>
<dbReference type="AlphaFoldDB" id="A0A6A4VSF5"/>
<dbReference type="EMBL" id="VIIS01001548">
    <property type="protein sequence ID" value="KAF0296593.1"/>
    <property type="molecule type" value="Genomic_DNA"/>
</dbReference>
<evidence type="ECO:0008006" key="5">
    <source>
        <dbReference type="Google" id="ProtNLM"/>
    </source>
</evidence>
<feature type="transmembrane region" description="Helical" evidence="1">
    <location>
        <begin position="56"/>
        <end position="81"/>
    </location>
</feature>
<gene>
    <name evidence="3" type="ORF">FJT64_005959</name>
</gene>
<evidence type="ECO:0000313" key="4">
    <source>
        <dbReference type="Proteomes" id="UP000440578"/>
    </source>
</evidence>